<dbReference type="SUPFAM" id="SSF74924">
    <property type="entry name" value="Cap-Gly domain"/>
    <property type="match status" value="1"/>
</dbReference>
<evidence type="ECO:0000256" key="2">
    <source>
        <dbReference type="SAM" id="MobiDB-lite"/>
    </source>
</evidence>
<dbReference type="AlphaFoldDB" id="A0A2C6LGR6"/>
<dbReference type="Gene3D" id="2.30.30.190">
    <property type="entry name" value="CAP Gly-rich-like domain"/>
    <property type="match status" value="1"/>
</dbReference>
<keyword evidence="5" id="KW-1185">Reference proteome</keyword>
<dbReference type="CDD" id="cd01789">
    <property type="entry name" value="Ubl_TBCB"/>
    <property type="match status" value="1"/>
</dbReference>
<feature type="compositionally biased region" description="Basic and acidic residues" evidence="2">
    <location>
        <begin position="160"/>
        <end position="176"/>
    </location>
</feature>
<dbReference type="InterPro" id="IPR000938">
    <property type="entry name" value="CAP-Gly_domain"/>
</dbReference>
<dbReference type="GO" id="GO:0007021">
    <property type="term" value="P:tubulin complex assembly"/>
    <property type="evidence" value="ECO:0007669"/>
    <property type="project" value="InterPro"/>
</dbReference>
<proteinExistence type="predicted"/>
<keyword evidence="1" id="KW-0143">Chaperone</keyword>
<comment type="caution">
    <text evidence="4">The sequence shown here is derived from an EMBL/GenBank/DDBJ whole genome shotgun (WGS) entry which is preliminary data.</text>
</comment>
<dbReference type="Pfam" id="PF01302">
    <property type="entry name" value="CAP_GLY"/>
    <property type="match status" value="1"/>
</dbReference>
<dbReference type="Proteomes" id="UP000221165">
    <property type="component" value="Unassembled WGS sequence"/>
</dbReference>
<organism evidence="4 5">
    <name type="scientific">Cystoisospora suis</name>
    <dbReference type="NCBI Taxonomy" id="483139"/>
    <lineage>
        <taxon>Eukaryota</taxon>
        <taxon>Sar</taxon>
        <taxon>Alveolata</taxon>
        <taxon>Apicomplexa</taxon>
        <taxon>Conoidasida</taxon>
        <taxon>Coccidia</taxon>
        <taxon>Eucoccidiorida</taxon>
        <taxon>Eimeriorina</taxon>
        <taxon>Sarcocystidae</taxon>
        <taxon>Cystoisospora</taxon>
    </lineage>
</organism>
<name>A0A2C6LGR6_9APIC</name>
<dbReference type="GO" id="GO:0043014">
    <property type="term" value="F:alpha-tubulin binding"/>
    <property type="evidence" value="ECO:0007669"/>
    <property type="project" value="InterPro"/>
</dbReference>
<evidence type="ECO:0000313" key="4">
    <source>
        <dbReference type="EMBL" id="PHJ25606.1"/>
    </source>
</evidence>
<feature type="domain" description="CAP-Gly" evidence="3">
    <location>
        <begin position="205"/>
        <end position="284"/>
    </location>
</feature>
<dbReference type="VEuPathDB" id="ToxoDB:CSUI_000538"/>
<gene>
    <name evidence="4" type="ORF">CSUI_000538</name>
</gene>
<reference evidence="4 5" key="1">
    <citation type="journal article" date="2017" name="Int. J. Parasitol.">
        <title>The genome of the protozoan parasite Cystoisospora suis and a reverse vaccinology approach to identify vaccine candidates.</title>
        <authorList>
            <person name="Palmieri N."/>
            <person name="Shrestha A."/>
            <person name="Ruttkowski B."/>
            <person name="Beck T."/>
            <person name="Vogl C."/>
            <person name="Tomley F."/>
            <person name="Blake D.P."/>
            <person name="Joachim A."/>
        </authorList>
    </citation>
    <scope>NUCLEOTIDE SEQUENCE [LARGE SCALE GENOMIC DNA]</scope>
    <source>
        <strain evidence="4 5">Wien I</strain>
    </source>
</reference>
<dbReference type="InterPro" id="IPR029071">
    <property type="entry name" value="Ubiquitin-like_domsf"/>
</dbReference>
<feature type="region of interest" description="Disordered" evidence="2">
    <location>
        <begin position="160"/>
        <end position="186"/>
    </location>
</feature>
<dbReference type="OrthoDB" id="2130750at2759"/>
<accession>A0A2C6LGR6</accession>
<dbReference type="InterPro" id="IPR000626">
    <property type="entry name" value="Ubiquitin-like_dom"/>
</dbReference>
<dbReference type="GeneID" id="94423983"/>
<dbReference type="EMBL" id="MIGC01000201">
    <property type="protein sequence ID" value="PHJ25606.1"/>
    <property type="molecule type" value="Genomic_DNA"/>
</dbReference>
<dbReference type="InterPro" id="IPR045172">
    <property type="entry name" value="TBCB_Ubl"/>
</dbReference>
<sequence length="300" mass="32614">MAASSSQSALRIASGGGAYARLDLTHSLYPGRRWAEIVFGLGSTISEAKDKIYKHTGTSPENMQVYLCFPAGCEEGGGGGSFLLASPTMTLGEAGCVDGCRLHIVDTSREEKTSGAGGAGSEGNGSIDGDLVAKYVMDDEVYDKRPNTMRKFLSKLQQERPDLCEKKQGKESHSKDVSSSTSMTAEEEEKMWISQLEEARAKFKLGDRCRITAGDRRGSIAYVGPRPSMNRREIWIGIALDEPVGSTDGTDRKKGRTAEKGVTTRLFECNGEKYGEFGRLDEVEVGDFPPLDPFDLLDEI</sequence>
<evidence type="ECO:0000313" key="5">
    <source>
        <dbReference type="Proteomes" id="UP000221165"/>
    </source>
</evidence>
<dbReference type="Pfam" id="PF14560">
    <property type="entry name" value="Ubiquitin_2"/>
    <property type="match status" value="1"/>
</dbReference>
<dbReference type="SUPFAM" id="SSF54236">
    <property type="entry name" value="Ubiquitin-like"/>
    <property type="match status" value="1"/>
</dbReference>
<dbReference type="Gene3D" id="3.10.20.90">
    <property type="entry name" value="Phosphatidylinositol 3-kinase Catalytic Subunit, Chain A, domain 1"/>
    <property type="match status" value="1"/>
</dbReference>
<dbReference type="InterPro" id="IPR036859">
    <property type="entry name" value="CAP-Gly_dom_sf"/>
</dbReference>
<protein>
    <submittedName>
        <fullName evidence="4">Cap-gly domain-containing protein</fullName>
    </submittedName>
</protein>
<dbReference type="SMART" id="SM01052">
    <property type="entry name" value="CAP_GLY"/>
    <property type="match status" value="1"/>
</dbReference>
<dbReference type="GO" id="GO:0007023">
    <property type="term" value="P:post-chaperonin tubulin folding pathway"/>
    <property type="evidence" value="ECO:0007669"/>
    <property type="project" value="InterPro"/>
</dbReference>
<evidence type="ECO:0000256" key="1">
    <source>
        <dbReference type="ARBA" id="ARBA00023186"/>
    </source>
</evidence>
<dbReference type="RefSeq" id="XP_067927252.1">
    <property type="nucleotide sequence ID" value="XM_068060772.1"/>
</dbReference>
<evidence type="ECO:0000259" key="3">
    <source>
        <dbReference type="SMART" id="SM01052"/>
    </source>
</evidence>